<reference evidence="2" key="2">
    <citation type="submission" date="2023-08" db="EMBL/GenBank/DDBJ databases">
        <title>Identification and characterization of horizontal gene transfer across gut microbiota members of farm animals based on homology search.</title>
        <authorList>
            <person name="Schwarzerova J."/>
            <person name="Nykrynova M."/>
            <person name="Jureckova K."/>
            <person name="Cejkova D."/>
            <person name="Rychlik I."/>
        </authorList>
    </citation>
    <scope>NUCLEOTIDE SEQUENCE</scope>
    <source>
        <strain evidence="2">ET15</strain>
        <strain evidence="1">ET37</strain>
    </source>
</reference>
<dbReference type="EMBL" id="JAUEIF010000009">
    <property type="protein sequence ID" value="MDN0025873.1"/>
    <property type="molecule type" value="Genomic_DNA"/>
</dbReference>
<evidence type="ECO:0000313" key="3">
    <source>
        <dbReference type="Proteomes" id="UP001167831"/>
    </source>
</evidence>
<name>A0AAW7JNM8_9BACT</name>
<comment type="caution">
    <text evidence="2">The sequence shown here is derived from an EMBL/GenBank/DDBJ whole genome shotgun (WGS) entry which is preliminary data.</text>
</comment>
<dbReference type="Proteomes" id="UP001167831">
    <property type="component" value="Unassembled WGS sequence"/>
</dbReference>
<proteinExistence type="predicted"/>
<dbReference type="EMBL" id="JAUEIE010000005">
    <property type="protein sequence ID" value="MDN0022659.1"/>
    <property type="molecule type" value="Genomic_DNA"/>
</dbReference>
<evidence type="ECO:0000313" key="4">
    <source>
        <dbReference type="Proteomes" id="UP001168478"/>
    </source>
</evidence>
<accession>A0AAW7JNM8</accession>
<organism evidence="2 4">
    <name type="scientific">Leyella lascolaii</name>
    <dbReference type="NCBI Taxonomy" id="1776379"/>
    <lineage>
        <taxon>Bacteria</taxon>
        <taxon>Pseudomonadati</taxon>
        <taxon>Bacteroidota</taxon>
        <taxon>Bacteroidia</taxon>
        <taxon>Bacteroidales</taxon>
        <taxon>Prevotellaceae</taxon>
        <taxon>Leyella</taxon>
    </lineage>
</organism>
<evidence type="ECO:0000313" key="1">
    <source>
        <dbReference type="EMBL" id="MDN0022659.1"/>
    </source>
</evidence>
<dbReference type="Pfam" id="PF26363">
    <property type="entry name" value="Phospholipase-like"/>
    <property type="match status" value="1"/>
</dbReference>
<gene>
    <name evidence="1" type="ORF">QVN81_06420</name>
    <name evidence="2" type="ORF">QVN84_10145</name>
</gene>
<evidence type="ECO:0000313" key="2">
    <source>
        <dbReference type="EMBL" id="MDN0025873.1"/>
    </source>
</evidence>
<reference evidence="2" key="1">
    <citation type="submission" date="2023-06" db="EMBL/GenBank/DDBJ databases">
        <authorList>
            <person name="Zeman M."/>
            <person name="Kubasova T."/>
            <person name="Jahodarova E."/>
            <person name="Nykrynova M."/>
            <person name="Rychlik I."/>
        </authorList>
    </citation>
    <scope>NUCLEOTIDE SEQUENCE</scope>
    <source>
        <strain evidence="2">ET15</strain>
        <strain evidence="1">ET37</strain>
    </source>
</reference>
<dbReference type="RefSeq" id="WP_289825130.1">
    <property type="nucleotide sequence ID" value="NZ_JAUEIE010000005.1"/>
</dbReference>
<protein>
    <submittedName>
        <fullName evidence="2">Uncharacterized protein</fullName>
    </submittedName>
</protein>
<dbReference type="AlphaFoldDB" id="A0AAW7JNM8"/>
<sequence length="502" mass="57049">MGKVEVQAKTIDKQNIEKQDTRKVSLLLHVYFESSINPSAQHVLRTKFRSKALSHNQTTQVHKSGKWIYTHEYNDKAKKITPDYQVREEELSASVSTYEDKHAIENIINRILRVGKQKISAYLLYNDIEDLMVHIYLYCINIGDAISHLFSTFGETQQEKRPQQIEKLLYKSGINNERISYCGVDYIGFFDQVSEVSIPDNSTNNLNIPFYYSSPIDKNRPVLDDIFDAMELCQYTYNMQSPIEKSIPSVIGDFIKKEEEKEKEEQSLLEYKLKTEKKGWSIASHKQLNNLNLTNRLVDLTNGFYSQLFLKDDSTRGRIYAYCTCGTNMTSIKDWFDTNISQGLIGLSAQYTKSVQNAQILDKAIGSKAILLFIGHSLGGGLASNNAIVTSNRYAITFNAAGLSPLRLAVTGNATLKKQIIALWNSKKNIEKNRLEAQKRVFAFVIKGEILNASLTKLHQGALGSIIEIDLDSKQISAFGKHGLTNFLEYAEVKEQINERYI</sequence>
<dbReference type="Proteomes" id="UP001168478">
    <property type="component" value="Unassembled WGS sequence"/>
</dbReference>
<keyword evidence="3" id="KW-1185">Reference proteome</keyword>